<evidence type="ECO:0000313" key="1">
    <source>
        <dbReference type="EMBL" id="KAA5002038.1"/>
    </source>
</evidence>
<evidence type="ECO:0000313" key="2">
    <source>
        <dbReference type="Proteomes" id="UP000460666"/>
    </source>
</evidence>
<gene>
    <name evidence="1" type="ORF">F2Z89_01650</name>
</gene>
<dbReference type="Gene3D" id="2.60.40.10">
    <property type="entry name" value="Immunoglobulins"/>
    <property type="match status" value="1"/>
</dbReference>
<dbReference type="InterPro" id="IPR008964">
    <property type="entry name" value="Invasin/intimin_cell_adhesion"/>
</dbReference>
<dbReference type="RefSeq" id="WP_130070801.1">
    <property type="nucleotide sequence ID" value="NZ_RCXN01000001.1"/>
</dbReference>
<dbReference type="InterPro" id="IPR013783">
    <property type="entry name" value="Ig-like_fold"/>
</dbReference>
<organism evidence="1 2">
    <name type="scientific">Bacteroides fragilis</name>
    <dbReference type="NCBI Taxonomy" id="817"/>
    <lineage>
        <taxon>Bacteria</taxon>
        <taxon>Pseudomonadati</taxon>
        <taxon>Bacteroidota</taxon>
        <taxon>Bacteroidia</taxon>
        <taxon>Bacteroidales</taxon>
        <taxon>Bacteroidaceae</taxon>
        <taxon>Bacteroides</taxon>
    </lineage>
</organism>
<protein>
    <recommendedName>
        <fullName evidence="3">Lipoprotein</fullName>
    </recommendedName>
</protein>
<dbReference type="EMBL" id="VWCJ01000001">
    <property type="protein sequence ID" value="KAA5002038.1"/>
    <property type="molecule type" value="Genomic_DNA"/>
</dbReference>
<dbReference type="PROSITE" id="PS51257">
    <property type="entry name" value="PROKAR_LIPOPROTEIN"/>
    <property type="match status" value="1"/>
</dbReference>
<dbReference type="SUPFAM" id="SSF49373">
    <property type="entry name" value="Invasin/intimin cell-adhesion fragments"/>
    <property type="match status" value="1"/>
</dbReference>
<evidence type="ECO:0008006" key="3">
    <source>
        <dbReference type="Google" id="ProtNLM"/>
    </source>
</evidence>
<accession>A0A642F7S7</accession>
<reference evidence="1 2" key="1">
    <citation type="journal article" date="2019" name="Nat. Med.">
        <title>A library of human gut bacterial isolates paired with longitudinal multiomics data enables mechanistic microbiome research.</title>
        <authorList>
            <person name="Poyet M."/>
            <person name="Groussin M."/>
            <person name="Gibbons S.M."/>
            <person name="Avila-Pacheco J."/>
            <person name="Jiang X."/>
            <person name="Kearney S.M."/>
            <person name="Perrotta A.R."/>
            <person name="Berdy B."/>
            <person name="Zhao S."/>
            <person name="Lieberman T.D."/>
            <person name="Swanson P.K."/>
            <person name="Smith M."/>
            <person name="Roesemann S."/>
            <person name="Alexander J.E."/>
            <person name="Rich S.A."/>
            <person name="Livny J."/>
            <person name="Vlamakis H."/>
            <person name="Clish C."/>
            <person name="Bullock K."/>
            <person name="Deik A."/>
            <person name="Scott J."/>
            <person name="Pierce K.A."/>
            <person name="Xavier R.J."/>
            <person name="Alm E.J."/>
        </authorList>
    </citation>
    <scope>NUCLEOTIDE SEQUENCE [LARGE SCALE GENOMIC DNA]</scope>
    <source>
        <strain evidence="1 2">BIOML-A46</strain>
    </source>
</reference>
<name>A0A642F7S7_BACFG</name>
<comment type="caution">
    <text evidence="1">The sequence shown here is derived from an EMBL/GenBank/DDBJ whole genome shotgun (WGS) entry which is preliminary data.</text>
</comment>
<dbReference type="AlphaFoldDB" id="A0A642F7S7"/>
<sequence length="155" mass="17676">MDLKKTTFYLFTLFSLMLISCSNDDENKNDAQVTVTVVSADGKPLPNEIVQMFDEKTYEEFKKDNRTTPTAYALTNSTGVATFIFTYDKWFESNKDRFFTFAVQYGSGTENYEIWSAGRTVRPGSVTQIELKLKPLQTKNGFISKSRVMPPQSDL</sequence>
<proteinExistence type="predicted"/>
<dbReference type="Proteomes" id="UP000460666">
    <property type="component" value="Unassembled WGS sequence"/>
</dbReference>